<accession>A0ABM0JGW3</accession>
<evidence type="ECO:0000313" key="4">
    <source>
        <dbReference type="Proteomes" id="UP000694888"/>
    </source>
</evidence>
<evidence type="ECO:0000256" key="2">
    <source>
        <dbReference type="SAM" id="Coils"/>
    </source>
</evidence>
<keyword evidence="5" id="KW-0966">Cell projection</keyword>
<evidence type="ECO:0000256" key="1">
    <source>
        <dbReference type="ARBA" id="ARBA00023054"/>
    </source>
</evidence>
<feature type="compositionally biased region" description="Basic and acidic residues" evidence="3">
    <location>
        <begin position="242"/>
        <end position="260"/>
    </location>
</feature>
<feature type="coiled-coil region" evidence="2">
    <location>
        <begin position="748"/>
        <end position="775"/>
    </location>
</feature>
<reference evidence="5" key="1">
    <citation type="submission" date="2025-08" db="UniProtKB">
        <authorList>
            <consortium name="RefSeq"/>
        </authorList>
    </citation>
    <scope>IDENTIFICATION</scope>
</reference>
<keyword evidence="4" id="KW-1185">Reference proteome</keyword>
<feature type="coiled-coil region" evidence="2">
    <location>
        <begin position="416"/>
        <end position="464"/>
    </location>
</feature>
<feature type="region of interest" description="Disordered" evidence="3">
    <location>
        <begin position="242"/>
        <end position="272"/>
    </location>
</feature>
<feature type="coiled-coil region" evidence="2">
    <location>
        <begin position="875"/>
        <end position="907"/>
    </location>
</feature>
<dbReference type="PANTHER" id="PTHR32083">
    <property type="entry name" value="CILIA AND FLAGELLA-ASSOCIATED PROTEIN 58-RELATED"/>
    <property type="match status" value="1"/>
</dbReference>
<name>A0ABM0JGW3_APLCA</name>
<gene>
    <name evidence="5" type="primary">LOC101858925</name>
</gene>
<dbReference type="RefSeq" id="XP_005093406.1">
    <property type="nucleotide sequence ID" value="XM_005093349.3"/>
</dbReference>
<sequence>MSDKRTSESGTTNNADLGRLGAVADGATHEEQLASAAVSLSGRGTPKNVEFKSKDTSDTSIRELTFEDAELPNELKTMEDIQNTFSAVIEEFRGDKSAERFLEEYEKLYEALKSSHKELKTWQLRCSSLASEIKNNTEKVNLAIHLSQEDRGMIATLNRQVQDAWGMVDILHDREMKAKDAVSSMKEEINTLTQLVEEGMGLEELQRLSEKAAAERKAMEEIIADLKEDKDGQEMRNNEVLSRMKEKDQKQENEINDLKTQKSRLKLQSEEDKTRLEEAQQYTFRLERAKFRLEGDKAKLEADVAGWKKRLKKAEEMATDFKFESSKYLSQFRKEKELAASKTQELISSEQKYLKLTMKNKELLDQLGEMTLNMQERERELMAKTKELQDKDFRLMSFVKKNEMLSEKLSKTQHNLTECDENRKTEKNEIRTLEANIAASEKHLEIVTKQLKKAASQIESSEKVNTKLLKQKEKIDSSLKIESDMNRSLLSDLATAQENTKNIYENLQSLTFEKDKLFGRINQQSCEIARLNDELHTKEIVAFMAQQHRAEVEHQLKQMKENLVYALSQRDNINSMLRKTELLNSDLSQANVNIGKQTKSLSEDILNKEQQLSHLSDKYTKLKDELNEAHNELVIERVEGKKRKDQVRDMYKELRYVEKMMERQRGQIERQNIYIEELTCQRNILGAQCVRNKQEISMLKQKHDILGDIMQMGDRLYNERIREIGFLHLQNANLWRQKDGVMHKLENIDNLKSKLGLANQQLVNFKARCKALEDQAPMPVHKWRHLKAQDFSKFEMILKTNHLVKKLIAKTEEVTRLEGALLDKAQVLKYFKGMLEKAPGPDVAMRACLDRREKEGMTKKLKAALAEMNMVEWKAQAKGQERDELKKQLVEEKKKRMQQQKTFEKERKKFLPPIAPVADSNSFRGKLVLNHEQLSSDNKKLARLL</sequence>
<keyword evidence="5" id="KW-0969">Cilium</keyword>
<dbReference type="GeneID" id="101858925"/>
<feature type="region of interest" description="Disordered" evidence="3">
    <location>
        <begin position="1"/>
        <end position="21"/>
    </location>
</feature>
<evidence type="ECO:0000256" key="3">
    <source>
        <dbReference type="SAM" id="MobiDB-lite"/>
    </source>
</evidence>
<dbReference type="Proteomes" id="UP000694888">
    <property type="component" value="Unplaced"/>
</dbReference>
<organism evidence="4 5">
    <name type="scientific">Aplysia californica</name>
    <name type="common">California sea hare</name>
    <dbReference type="NCBI Taxonomy" id="6500"/>
    <lineage>
        <taxon>Eukaryota</taxon>
        <taxon>Metazoa</taxon>
        <taxon>Spiralia</taxon>
        <taxon>Lophotrochozoa</taxon>
        <taxon>Mollusca</taxon>
        <taxon>Gastropoda</taxon>
        <taxon>Heterobranchia</taxon>
        <taxon>Euthyneura</taxon>
        <taxon>Tectipleura</taxon>
        <taxon>Aplysiida</taxon>
        <taxon>Aplysioidea</taxon>
        <taxon>Aplysiidae</taxon>
        <taxon>Aplysia</taxon>
    </lineage>
</organism>
<evidence type="ECO:0000313" key="5">
    <source>
        <dbReference type="RefSeq" id="XP_005093406.1"/>
    </source>
</evidence>
<protein>
    <submittedName>
        <fullName evidence="5">Cilia- and flagella-associated protein 58</fullName>
    </submittedName>
</protein>
<dbReference type="PANTHER" id="PTHR32083:SF0">
    <property type="entry name" value="CILIA AND FLAGELLA-ASSOCIATED PROTEIN 58"/>
    <property type="match status" value="1"/>
</dbReference>
<proteinExistence type="predicted"/>
<feature type="coiled-coil region" evidence="2">
    <location>
        <begin position="605"/>
        <end position="639"/>
    </location>
</feature>
<feature type="region of interest" description="Disordered" evidence="3">
    <location>
        <begin position="37"/>
        <end position="56"/>
    </location>
</feature>
<keyword evidence="1 2" id="KW-0175">Coiled coil</keyword>
<keyword evidence="5" id="KW-0282">Flagellum</keyword>